<evidence type="ECO:0000256" key="12">
    <source>
        <dbReference type="ARBA" id="ARBA00023136"/>
    </source>
</evidence>
<keyword evidence="7" id="KW-0679">Respiratory chain</keyword>
<evidence type="ECO:0000313" key="16">
    <source>
        <dbReference type="EMBL" id="KAK7582793.1"/>
    </source>
</evidence>
<evidence type="ECO:0000256" key="15">
    <source>
        <dbReference type="SAM" id="MobiDB-lite"/>
    </source>
</evidence>
<keyword evidence="17" id="KW-1185">Reference proteome</keyword>
<evidence type="ECO:0000256" key="9">
    <source>
        <dbReference type="ARBA" id="ARBA00022982"/>
    </source>
</evidence>
<feature type="compositionally biased region" description="Basic and acidic residues" evidence="15">
    <location>
        <begin position="121"/>
        <end position="132"/>
    </location>
</feature>
<name>A0AAN9TCL4_9HEMI</name>
<dbReference type="Proteomes" id="UP001367676">
    <property type="component" value="Unassembled WGS sequence"/>
</dbReference>
<keyword evidence="10" id="KW-0007">Acetylation</keyword>
<dbReference type="GO" id="GO:0005743">
    <property type="term" value="C:mitochondrial inner membrane"/>
    <property type="evidence" value="ECO:0007669"/>
    <property type="project" value="UniProtKB-SubCell"/>
</dbReference>
<evidence type="ECO:0000256" key="1">
    <source>
        <dbReference type="ARBA" id="ARBA00003195"/>
    </source>
</evidence>
<evidence type="ECO:0000256" key="11">
    <source>
        <dbReference type="ARBA" id="ARBA00023128"/>
    </source>
</evidence>
<evidence type="ECO:0000256" key="2">
    <source>
        <dbReference type="ARBA" id="ARBA00004443"/>
    </source>
</evidence>
<dbReference type="EMBL" id="JBBCAQ010000033">
    <property type="protein sequence ID" value="KAK7582793.1"/>
    <property type="molecule type" value="Genomic_DNA"/>
</dbReference>
<dbReference type="GO" id="GO:0006120">
    <property type="term" value="P:mitochondrial electron transport, NADH to ubiquinone"/>
    <property type="evidence" value="ECO:0007669"/>
    <property type="project" value="TreeGrafter"/>
</dbReference>
<keyword evidence="6" id="KW-0813">Transport</keyword>
<keyword evidence="11" id="KW-0496">Mitochondrion</keyword>
<protein>
    <recommendedName>
        <fullName evidence="5">NADH dehydrogenase [ubiquinone] 1 alpha subcomplex subunit 7</fullName>
    </recommendedName>
    <alternativeName>
        <fullName evidence="14">Complex I-B14.5a</fullName>
    </alternativeName>
    <alternativeName>
        <fullName evidence="13">NADH-ubiquinone oxidoreductase subunit B14.5a</fullName>
    </alternativeName>
</protein>
<accession>A0AAN9TCL4</accession>
<feature type="region of interest" description="Disordered" evidence="15">
    <location>
        <begin position="107"/>
        <end position="132"/>
    </location>
</feature>
<dbReference type="AlphaFoldDB" id="A0AAN9TCL4"/>
<evidence type="ECO:0000256" key="3">
    <source>
        <dbReference type="ARBA" id="ARBA00005482"/>
    </source>
</evidence>
<evidence type="ECO:0000256" key="5">
    <source>
        <dbReference type="ARBA" id="ARBA00016383"/>
    </source>
</evidence>
<gene>
    <name evidence="16" type="ORF">V9T40_014238</name>
</gene>
<evidence type="ECO:0000256" key="13">
    <source>
        <dbReference type="ARBA" id="ARBA00030360"/>
    </source>
</evidence>
<evidence type="ECO:0000256" key="6">
    <source>
        <dbReference type="ARBA" id="ARBA00022448"/>
    </source>
</evidence>
<comment type="subunit">
    <text evidence="4">Complex I is composed of 45 different subunits.</text>
</comment>
<comment type="function">
    <text evidence="1">Accessory subunit of the mitochondrial membrane respiratory chain NADH dehydrogenase (Complex I), that is believed not to be involved in catalysis. Complex I functions in the transfer of electrons from NADH to the respiratory chain. The immediate electron acceptor for the enzyme is believed to be ubiquinone.</text>
</comment>
<evidence type="ECO:0000256" key="8">
    <source>
        <dbReference type="ARBA" id="ARBA00022792"/>
    </source>
</evidence>
<comment type="subcellular location">
    <subcellularLocation>
        <location evidence="2">Mitochondrion inner membrane</location>
        <topology evidence="2">Peripheral membrane protein</topology>
        <orientation evidence="2">Matrix side</orientation>
    </subcellularLocation>
</comment>
<evidence type="ECO:0000256" key="4">
    <source>
        <dbReference type="ARBA" id="ARBA00011533"/>
    </source>
</evidence>
<evidence type="ECO:0000256" key="7">
    <source>
        <dbReference type="ARBA" id="ARBA00022660"/>
    </source>
</evidence>
<dbReference type="PANTHER" id="PTHR12485">
    <property type="entry name" value="NADH-UBIQUINONE OXIDOREDUCTASE SUBUNIT B"/>
    <property type="match status" value="1"/>
</dbReference>
<organism evidence="16 17">
    <name type="scientific">Parthenolecanium corni</name>
    <dbReference type="NCBI Taxonomy" id="536013"/>
    <lineage>
        <taxon>Eukaryota</taxon>
        <taxon>Metazoa</taxon>
        <taxon>Ecdysozoa</taxon>
        <taxon>Arthropoda</taxon>
        <taxon>Hexapoda</taxon>
        <taxon>Insecta</taxon>
        <taxon>Pterygota</taxon>
        <taxon>Neoptera</taxon>
        <taxon>Paraneoptera</taxon>
        <taxon>Hemiptera</taxon>
        <taxon>Sternorrhyncha</taxon>
        <taxon>Coccoidea</taxon>
        <taxon>Coccidae</taxon>
        <taxon>Parthenolecanium</taxon>
    </lineage>
</organism>
<comment type="caution">
    <text evidence="16">The sequence shown here is derived from an EMBL/GenBank/DDBJ whole genome shotgun (WGS) entry which is preliminary data.</text>
</comment>
<reference evidence="16 17" key="1">
    <citation type="submission" date="2024-03" db="EMBL/GenBank/DDBJ databases">
        <title>Adaptation during the transition from Ophiocordyceps entomopathogen to insect associate is accompanied by gene loss and intensified selection.</title>
        <authorList>
            <person name="Ward C.M."/>
            <person name="Onetto C.A."/>
            <person name="Borneman A.R."/>
        </authorList>
    </citation>
    <scope>NUCLEOTIDE SEQUENCE [LARGE SCALE GENOMIC DNA]</scope>
    <source>
        <strain evidence="16">AWRI1</strain>
        <tissue evidence="16">Single Adult Female</tissue>
    </source>
</reference>
<evidence type="ECO:0000256" key="10">
    <source>
        <dbReference type="ARBA" id="ARBA00022990"/>
    </source>
</evidence>
<proteinExistence type="inferred from homology"/>
<evidence type="ECO:0000313" key="17">
    <source>
        <dbReference type="Proteomes" id="UP001367676"/>
    </source>
</evidence>
<keyword evidence="8" id="KW-0999">Mitochondrion inner membrane</keyword>
<sequence>MKKEIRNLPRRDVNWFLAWLRDRMLGRETKTCLRFESDVSDRTQPAPSLPDGPSHKLFGNYYFLRDARRMVSPPLLIADSETLKKLPLQESESKELAKSVLGVVPGKTYSPSEVRGMPIRDPAKLEKAKEQK</sequence>
<dbReference type="InterPro" id="IPR009947">
    <property type="entry name" value="NDUA7"/>
</dbReference>
<evidence type="ECO:0000256" key="14">
    <source>
        <dbReference type="ARBA" id="ARBA00033401"/>
    </source>
</evidence>
<keyword evidence="12" id="KW-0472">Membrane</keyword>
<comment type="similarity">
    <text evidence="3">Belongs to the complex I NDUFA7 subunit family.</text>
</comment>
<dbReference type="PANTHER" id="PTHR12485:SF1">
    <property type="entry name" value="NADH DEHYDROGENASE [UBIQUINONE] 1 ALPHA SUBCOMPLEX SUBUNIT 7"/>
    <property type="match status" value="1"/>
</dbReference>
<keyword evidence="9" id="KW-0249">Electron transport</keyword>
<dbReference type="Pfam" id="PF07347">
    <property type="entry name" value="CI-B14_5a"/>
    <property type="match status" value="1"/>
</dbReference>